<comment type="caution">
    <text evidence="1">The sequence shown here is derived from an EMBL/GenBank/DDBJ whole genome shotgun (WGS) entry which is preliminary data.</text>
</comment>
<keyword evidence="1" id="KW-0378">Hydrolase</keyword>
<dbReference type="Pfam" id="PF06821">
    <property type="entry name" value="Ser_hydrolase"/>
    <property type="match status" value="1"/>
</dbReference>
<gene>
    <name evidence="1" type="ORF">HF327_020220</name>
</gene>
<dbReference type="Proteomes" id="UP000530032">
    <property type="component" value="Unassembled WGS sequence"/>
</dbReference>
<name>A0A843B600_9BURK</name>
<dbReference type="InterPro" id="IPR010662">
    <property type="entry name" value="RBBP9/YdeN"/>
</dbReference>
<sequence length="198" mass="21640">MSMKPTILIIPGLRDHMEAHWQTHLAKELPNCVTVPPLEQDKLSCQARLDAIDRALDRIDGPVLIVAHSAGCMMVAHWALRRARPILGALLAAPADVETQMPAGYPTKDVLADNGWTPIPRQRLPFPTLLAASSNDPLTQLDRARRFANDWGSHLVELGPVGHLNPASGHGHWPEAQQLIQDLLAQIEAQQTEPAAQG</sequence>
<keyword evidence="2" id="KW-1185">Reference proteome</keyword>
<proteinExistence type="predicted"/>
<dbReference type="AlphaFoldDB" id="A0A843B600"/>
<protein>
    <submittedName>
        <fullName evidence="1">Alpha/beta hydrolase</fullName>
    </submittedName>
</protein>
<dbReference type="InterPro" id="IPR029058">
    <property type="entry name" value="AB_hydrolase_fold"/>
</dbReference>
<evidence type="ECO:0000313" key="1">
    <source>
        <dbReference type="EMBL" id="MBI1626806.1"/>
    </source>
</evidence>
<dbReference type="RefSeq" id="WP_198462164.1">
    <property type="nucleotide sequence ID" value="NZ_JABBCQ020000025.1"/>
</dbReference>
<accession>A0A843B600</accession>
<dbReference type="EMBL" id="JABBCQ020000025">
    <property type="protein sequence ID" value="MBI1626806.1"/>
    <property type="molecule type" value="Genomic_DNA"/>
</dbReference>
<reference evidence="1" key="1">
    <citation type="submission" date="2020-12" db="EMBL/GenBank/DDBJ databases">
        <title>Comamonas sp. nov., isolated from stream water.</title>
        <authorList>
            <person name="Park K.-H."/>
        </authorList>
    </citation>
    <scope>NUCLEOTIDE SEQUENCE</scope>
    <source>
        <strain evidence="1">EJ-4</strain>
    </source>
</reference>
<dbReference type="SUPFAM" id="SSF53474">
    <property type="entry name" value="alpha/beta-Hydrolases"/>
    <property type="match status" value="1"/>
</dbReference>
<organism evidence="1 2">
    <name type="scientific">Comamonas suwonensis</name>
    <dbReference type="NCBI Taxonomy" id="2606214"/>
    <lineage>
        <taxon>Bacteria</taxon>
        <taxon>Pseudomonadati</taxon>
        <taxon>Pseudomonadota</taxon>
        <taxon>Betaproteobacteria</taxon>
        <taxon>Burkholderiales</taxon>
        <taxon>Comamonadaceae</taxon>
        <taxon>Comamonas</taxon>
    </lineage>
</organism>
<dbReference type="Gene3D" id="3.40.50.1820">
    <property type="entry name" value="alpha/beta hydrolase"/>
    <property type="match status" value="1"/>
</dbReference>
<dbReference type="GO" id="GO:0016787">
    <property type="term" value="F:hydrolase activity"/>
    <property type="evidence" value="ECO:0007669"/>
    <property type="project" value="UniProtKB-KW"/>
</dbReference>
<evidence type="ECO:0000313" key="2">
    <source>
        <dbReference type="Proteomes" id="UP000530032"/>
    </source>
</evidence>